<keyword evidence="2" id="KW-0489">Methyltransferase</keyword>
<name>A0A1I3P2V3_9PLAN</name>
<gene>
    <name evidence="2" type="ORF">SAMN05421753_11618</name>
</gene>
<sequence length="380" mass="44028">MARLSQQAILERYEQLAAQRADYTWRNYQPIPLPGYESTASQAGRNCFDRGEAVAKALDGRFASRPLRIIDWGCNLGFFVFQLAKLGHEVVGVDSNASYVDICRFLAETNEFPVKPRFYVDQLTPSSLSNYSGFDVALCFSVLHHLGKEQLLTLRRFAEVYPVALIEMDGRDFGRHHLFPFYFYLEPTVETNDPYGKGTRRRKTWFCSNVTSEGLYVNLKQRNLLAGRSVLKKESAQGTTVIKREELTSRHTWIRTDLRQEQANYARWSGEKYFASLKDFGETDQHRWIEIDYVEHDGQANAESIQEFFSFLERERLFLLDLCADSFLFSRGKLTVVDLESLFPVETTIADLVKTRTRKTEIPFDSYEKQRNHILQRLVG</sequence>
<evidence type="ECO:0000313" key="3">
    <source>
        <dbReference type="Proteomes" id="UP000199518"/>
    </source>
</evidence>
<dbReference type="SUPFAM" id="SSF53335">
    <property type="entry name" value="S-adenosyl-L-methionine-dependent methyltransferases"/>
    <property type="match status" value="1"/>
</dbReference>
<dbReference type="EMBL" id="FOQD01000016">
    <property type="protein sequence ID" value="SFJ15722.1"/>
    <property type="molecule type" value="Genomic_DNA"/>
</dbReference>
<protein>
    <submittedName>
        <fullName evidence="2">Methyltransferase domain-containing protein</fullName>
    </submittedName>
</protein>
<dbReference type="Proteomes" id="UP000199518">
    <property type="component" value="Unassembled WGS sequence"/>
</dbReference>
<organism evidence="2 3">
    <name type="scientific">Planctomicrobium piriforme</name>
    <dbReference type="NCBI Taxonomy" id="1576369"/>
    <lineage>
        <taxon>Bacteria</taxon>
        <taxon>Pseudomonadati</taxon>
        <taxon>Planctomycetota</taxon>
        <taxon>Planctomycetia</taxon>
        <taxon>Planctomycetales</taxon>
        <taxon>Planctomycetaceae</taxon>
        <taxon>Planctomicrobium</taxon>
    </lineage>
</organism>
<dbReference type="InterPro" id="IPR029063">
    <property type="entry name" value="SAM-dependent_MTases_sf"/>
</dbReference>
<evidence type="ECO:0000259" key="1">
    <source>
        <dbReference type="Pfam" id="PF13649"/>
    </source>
</evidence>
<dbReference type="GO" id="GO:0032259">
    <property type="term" value="P:methylation"/>
    <property type="evidence" value="ECO:0007669"/>
    <property type="project" value="UniProtKB-KW"/>
</dbReference>
<dbReference type="RefSeq" id="WP_092053802.1">
    <property type="nucleotide sequence ID" value="NZ_FOQD01000016.1"/>
</dbReference>
<dbReference type="InterPro" id="IPR041698">
    <property type="entry name" value="Methyltransf_25"/>
</dbReference>
<dbReference type="OrthoDB" id="9791837at2"/>
<keyword evidence="3" id="KW-1185">Reference proteome</keyword>
<accession>A0A1I3P2V3</accession>
<dbReference type="Pfam" id="PF13649">
    <property type="entry name" value="Methyltransf_25"/>
    <property type="match status" value="1"/>
</dbReference>
<reference evidence="3" key="1">
    <citation type="submission" date="2016-10" db="EMBL/GenBank/DDBJ databases">
        <authorList>
            <person name="Varghese N."/>
            <person name="Submissions S."/>
        </authorList>
    </citation>
    <scope>NUCLEOTIDE SEQUENCE [LARGE SCALE GENOMIC DNA]</scope>
    <source>
        <strain evidence="3">DSM 26348</strain>
    </source>
</reference>
<dbReference type="AlphaFoldDB" id="A0A1I3P2V3"/>
<dbReference type="STRING" id="1576369.SAMN05421753_11618"/>
<dbReference type="Gene3D" id="3.40.50.150">
    <property type="entry name" value="Vaccinia Virus protein VP39"/>
    <property type="match status" value="1"/>
</dbReference>
<dbReference type="GO" id="GO:0008168">
    <property type="term" value="F:methyltransferase activity"/>
    <property type="evidence" value="ECO:0007669"/>
    <property type="project" value="UniProtKB-KW"/>
</dbReference>
<dbReference type="CDD" id="cd02440">
    <property type="entry name" value="AdoMet_MTases"/>
    <property type="match status" value="1"/>
</dbReference>
<keyword evidence="2" id="KW-0808">Transferase</keyword>
<proteinExistence type="predicted"/>
<feature type="domain" description="Methyltransferase" evidence="1">
    <location>
        <begin position="69"/>
        <end position="159"/>
    </location>
</feature>
<evidence type="ECO:0000313" key="2">
    <source>
        <dbReference type="EMBL" id="SFJ15722.1"/>
    </source>
</evidence>